<dbReference type="GO" id="GO:0016616">
    <property type="term" value="F:oxidoreductase activity, acting on the CH-OH group of donors, NAD or NADP as acceptor"/>
    <property type="evidence" value="ECO:0007669"/>
    <property type="project" value="TreeGrafter"/>
</dbReference>
<gene>
    <name evidence="5" type="ORF">ATL40_1661</name>
</gene>
<evidence type="ECO:0000256" key="1">
    <source>
        <dbReference type="ARBA" id="ARBA00006484"/>
    </source>
</evidence>
<name>A0A2A9D050_9MICO</name>
<comment type="caution">
    <text evidence="5">The sequence shown here is derived from an EMBL/GenBank/DDBJ whole genome shotgun (WGS) entry which is preliminary data.</text>
</comment>
<dbReference type="EMBL" id="PDJD01000001">
    <property type="protein sequence ID" value="PFG20078.1"/>
    <property type="molecule type" value="Genomic_DNA"/>
</dbReference>
<feature type="domain" description="Ketoreductase" evidence="4">
    <location>
        <begin position="5"/>
        <end position="188"/>
    </location>
</feature>
<protein>
    <submittedName>
        <fullName evidence="5">Short-subunit dehydrogenase</fullName>
    </submittedName>
</protein>
<dbReference type="InterPro" id="IPR036291">
    <property type="entry name" value="NAD(P)-bd_dom_sf"/>
</dbReference>
<dbReference type="InterPro" id="IPR002347">
    <property type="entry name" value="SDR_fam"/>
</dbReference>
<evidence type="ECO:0000259" key="4">
    <source>
        <dbReference type="SMART" id="SM00822"/>
    </source>
</evidence>
<dbReference type="PANTHER" id="PTHR24322">
    <property type="entry name" value="PKSB"/>
    <property type="match status" value="1"/>
</dbReference>
<reference evidence="5 6" key="1">
    <citation type="submission" date="2017-10" db="EMBL/GenBank/DDBJ databases">
        <title>Sequencing the genomes of 1000 actinobacteria strains.</title>
        <authorList>
            <person name="Klenk H.-P."/>
        </authorList>
    </citation>
    <scope>NUCLEOTIDE SEQUENCE [LARGE SCALE GENOMIC DNA]</scope>
    <source>
        <strain evidence="5 6">DSM 21801</strain>
    </source>
</reference>
<evidence type="ECO:0000256" key="3">
    <source>
        <dbReference type="RuleBase" id="RU000363"/>
    </source>
</evidence>
<dbReference type="PROSITE" id="PS00061">
    <property type="entry name" value="ADH_SHORT"/>
    <property type="match status" value="1"/>
</dbReference>
<dbReference type="PANTHER" id="PTHR24322:SF736">
    <property type="entry name" value="RETINOL DEHYDROGENASE 10"/>
    <property type="match status" value="1"/>
</dbReference>
<evidence type="ECO:0000313" key="5">
    <source>
        <dbReference type="EMBL" id="PFG20078.1"/>
    </source>
</evidence>
<organism evidence="5 6">
    <name type="scientific">Serinibacter salmoneus</name>
    <dbReference type="NCBI Taxonomy" id="556530"/>
    <lineage>
        <taxon>Bacteria</taxon>
        <taxon>Bacillati</taxon>
        <taxon>Actinomycetota</taxon>
        <taxon>Actinomycetes</taxon>
        <taxon>Micrococcales</taxon>
        <taxon>Beutenbergiaceae</taxon>
        <taxon>Serinibacter</taxon>
    </lineage>
</organism>
<dbReference type="Pfam" id="PF00106">
    <property type="entry name" value="adh_short"/>
    <property type="match status" value="1"/>
</dbReference>
<dbReference type="AlphaFoldDB" id="A0A2A9D050"/>
<dbReference type="CDD" id="cd05233">
    <property type="entry name" value="SDR_c"/>
    <property type="match status" value="1"/>
</dbReference>
<dbReference type="SMART" id="SM00822">
    <property type="entry name" value="PKS_KR"/>
    <property type="match status" value="1"/>
</dbReference>
<dbReference type="InterPro" id="IPR020904">
    <property type="entry name" value="Sc_DH/Rdtase_CS"/>
</dbReference>
<dbReference type="Gene3D" id="3.40.50.720">
    <property type="entry name" value="NAD(P)-binding Rossmann-like Domain"/>
    <property type="match status" value="1"/>
</dbReference>
<comment type="similarity">
    <text evidence="1 3">Belongs to the short-chain dehydrogenases/reductases (SDR) family.</text>
</comment>
<dbReference type="SUPFAM" id="SSF51735">
    <property type="entry name" value="NAD(P)-binding Rossmann-fold domains"/>
    <property type="match status" value="1"/>
</dbReference>
<dbReference type="RefSeq" id="WP_098469111.1">
    <property type="nucleotide sequence ID" value="NZ_PDJD01000001.1"/>
</dbReference>
<keyword evidence="2" id="KW-0560">Oxidoreductase</keyword>
<dbReference type="Proteomes" id="UP000224915">
    <property type="component" value="Unassembled WGS sequence"/>
</dbReference>
<dbReference type="PRINTS" id="PR00081">
    <property type="entry name" value="GDHRDH"/>
</dbReference>
<dbReference type="PRINTS" id="PR00080">
    <property type="entry name" value="SDRFAMILY"/>
</dbReference>
<accession>A0A2A9D050</accession>
<evidence type="ECO:0000256" key="2">
    <source>
        <dbReference type="ARBA" id="ARBA00023002"/>
    </source>
</evidence>
<evidence type="ECO:0000313" key="6">
    <source>
        <dbReference type="Proteomes" id="UP000224915"/>
    </source>
</evidence>
<sequence length="274" mass="28433">MNIGRIAVVTGSARGIGAQVARDLTAAGYTVIVSDRDAAAAEATAAEIGAHGYALDVTDAAAVAAFVERVESEHGPIAVWVNNAGIMPTGPFLQQEAAEAEAILAVNLGGVLTCTRAVLPGMVARGRGTIVQIASATATKPIAGLAVYSGSKGAVLSFSRALRRELRGTGVHVAAVLPYLADTALGASLPAQRFFRQVTPSEVSAGVMRAIRHRRGIQYVPGILRWGPWFLDALPQGLADRIDDFLGTDGIGLGGDPEVRGAYRREALGESERP</sequence>
<dbReference type="InterPro" id="IPR057326">
    <property type="entry name" value="KR_dom"/>
</dbReference>
<keyword evidence="6" id="KW-1185">Reference proteome</keyword>
<proteinExistence type="inferred from homology"/>
<dbReference type="OrthoDB" id="9792003at2"/>